<dbReference type="InterPro" id="IPR012964">
    <property type="entry name" value="DUF1702"/>
</dbReference>
<dbReference type="RefSeq" id="WP_203930662.1">
    <property type="nucleotide sequence ID" value="NZ_BOPH01000082.1"/>
</dbReference>
<organism evidence="1 2">
    <name type="scientific">Virgisporangium ochraceum</name>
    <dbReference type="NCBI Taxonomy" id="65505"/>
    <lineage>
        <taxon>Bacteria</taxon>
        <taxon>Bacillati</taxon>
        <taxon>Actinomycetota</taxon>
        <taxon>Actinomycetes</taxon>
        <taxon>Micromonosporales</taxon>
        <taxon>Micromonosporaceae</taxon>
        <taxon>Virgisporangium</taxon>
    </lineage>
</organism>
<gene>
    <name evidence="1" type="ORF">Voc01_056860</name>
</gene>
<evidence type="ECO:0000313" key="1">
    <source>
        <dbReference type="EMBL" id="GIJ70769.1"/>
    </source>
</evidence>
<proteinExistence type="predicted"/>
<sequence>MPGQWRALRRRLLTPNMSEATFATRGFRVGDPRSRDLLESIGHTFLTGFGYAAQATGAADAATRLDTVEKPLRGFAYEGAAMCFAILDAVTPGRVRRVGELLAGGGSRHVYMVHVGIGWAMARLPRPLWRRIHQADPLLGWLALDGYGFHQAYFRTDRYVRRQERDAVPGWPSHAAARVFDQGVGRALWFVEGADVGRVVATIEGFDRARRADLYAGTGLAATYAGGVGRTELQALRDKAGDHAPHLAQGSAFAAEARVHAGLDTAHTALATDVFCGMAPGAAAAVTDRARVDLPGADAAGAATPYETWKRRIATEFASIGRR</sequence>
<name>A0A8J3ZVK7_9ACTN</name>
<protein>
    <submittedName>
        <fullName evidence="1">Enediyne biosynthesis protein</fullName>
    </submittedName>
</protein>
<dbReference type="EMBL" id="BOPH01000082">
    <property type="protein sequence ID" value="GIJ70769.1"/>
    <property type="molecule type" value="Genomic_DNA"/>
</dbReference>
<dbReference type="Proteomes" id="UP000635606">
    <property type="component" value="Unassembled WGS sequence"/>
</dbReference>
<evidence type="ECO:0000313" key="2">
    <source>
        <dbReference type="Proteomes" id="UP000635606"/>
    </source>
</evidence>
<accession>A0A8J3ZVK7</accession>
<keyword evidence="2" id="KW-1185">Reference proteome</keyword>
<comment type="caution">
    <text evidence="1">The sequence shown here is derived from an EMBL/GenBank/DDBJ whole genome shotgun (WGS) entry which is preliminary data.</text>
</comment>
<reference evidence="1" key="1">
    <citation type="submission" date="2021-01" db="EMBL/GenBank/DDBJ databases">
        <title>Whole genome shotgun sequence of Virgisporangium ochraceum NBRC 16418.</title>
        <authorList>
            <person name="Komaki H."/>
            <person name="Tamura T."/>
        </authorList>
    </citation>
    <scope>NUCLEOTIDE SEQUENCE</scope>
    <source>
        <strain evidence="1">NBRC 16418</strain>
    </source>
</reference>
<dbReference type="Pfam" id="PF08012">
    <property type="entry name" value="DUF1702"/>
    <property type="match status" value="1"/>
</dbReference>
<dbReference type="AlphaFoldDB" id="A0A8J3ZVK7"/>